<dbReference type="GO" id="GO:0003723">
    <property type="term" value="F:RNA binding"/>
    <property type="evidence" value="ECO:0007669"/>
    <property type="project" value="InterPro"/>
</dbReference>
<feature type="domain" description="SF3 helicase" evidence="9">
    <location>
        <begin position="484"/>
        <end position="648"/>
    </location>
</feature>
<evidence type="ECO:0000259" key="9">
    <source>
        <dbReference type="PROSITE" id="PS51218"/>
    </source>
</evidence>
<proteinExistence type="predicted"/>
<sequence>MISPEIQEYRQKLKMRTDLYKKGELSKARQGFEGTGIDYAVAHRGEASPKVFVGRKDKNGVYYAIHVVKTENAPTICKKENAKVIGPVPEEMLLKHYNPRKVTRPRAPPQPRARQVRGVQITAAFDAKLKSKNKQTRVKAQKTLEYLHVKNREESLRRRAEKKKVRKEKKNPVPAVQDDKPILGETPVSQGATMDIKSLEITLTACYESGSIEDEMLMQCILEAFPLQIPLLTLRKDVMEWIQIPRSQGFLDILGRMTGIKGALQSALIGAGVFLADLAEKIVMLATAILAIKHYLDGKLETSLFAMIMASSALSIASTVVRTVLPKSQGEDKKDDIPVESFTGAVWNFFKRLFTDDNSQTLKDKEVSGKIRGIGYVFDSFKTIFQNVGEFLTACLASVYEYVTGHPWISVSENVSVELAEAVHQMAVQRQDSHRVIQQAKIDYQLQMRIRSIYQQVSGFLTRCALDSKSYNPYRLQMLSHSFDAWTREVYKHTNVESMTRIPPRGVLILSKPGAGKTALKNMLLMEKYPRPGVDYFVRNMNVDHWDDYSNQHVCVTDELFPSAASTDRVKIGQDLLGMLSDEPYQLNIDVGDKGKVFYTSPLFIANSNAFQWSNTGMTDIHAVARRFTVAGMSGRAIEPVPRWEFASLSGGAYHWKTKQEDNLQKHRLDEMYEFYELGWSEKTLEWVRTGRKLSWRQFYADVHTVKSPLMPETLKRAAGMGLDEKQQREYDTWVLDLEDRLARENAAATKSKTFEGNLLRSFAVAKEKRENPKRAQAFKDFEDAQKLVQDADTTPTLFGVLEPEKVNPHFFLDSSGEEEEEEQKEIPVSQGKYILCGNAGCKVCDKISDELNLYIQFLQLWKKAGFTKARQEFPRFEYVNEVELEEHFRKVQVHCGEKPPDMAESVYLIARSNPDVFKGMPPNKVGSWFRDTFKPKVDKIQEVRDELKTLDQDSFEIPEEARTYAEAVTYAKSMHMTWTDEKELEELLVKDEQLPEDFKKKVKKFGQTMKTRALELPKEIAQKFKTLGPNIREKLDEFGRTSGLTHLTEEARLRVMQHPIQTATLAVGIAAGLTIISVGLGLFIHAKLNEKKMIRIKYKPGDKASVSAAFAKANVKLAEVAQAEGFEIAEGYSKQPVPKSLGPKQKPTTVTAEGESVLAQARQAIKSRTFRLASKVSTLQAFAVSPTCLATNRHIFDETLTDFTLMPMKGQKQVVKVAASDATMQEFEGQDFVFIHLKNGLPGVRSVKIEVDTELDLKGRTFYTQRWRDDEVEWSSFSGLLRSASPRSVVTRNELKTIANTATYTGVGSREGDCGEPIWSLSTAGLIVFHGIHAAGSTDQCFAALCPATPKSQGARASVPRIDMSPYSVFELGEVPYHLCSTVPLRSNIHRSSIAPLMDEAQMTPDRAPAHLTEFIDEADQKVSPIKNALTKFCERKEMEPVDRQAVAAYILRVTPDVDEPEPMLGTWDRVENVDSSTSPGWPFTKMGFHTKGDCYDKQTGLLKPLIRRAVMWLEEFCSRDPDEMREVIRMGKETWGISMFDGTVGWIPVFTGSPKDETRPSEKNLAGKTRLFQAGPIHLHLLQMKYGHWYKTSRKRSRLSRESTGRVGINVHGPEWGLLASLHSPFDKHAGLDVSNADLSHTSASAEIFFTCYSTLFNHAFQRESTFAERRDTLLSSLLFSNDGFFFILGNSLCYAYVGQASGCFFTTDWNTDVIGYIYDAAIVEQAGGTLSGDFTQFRALSVYGDDSILSWSDNDFDLDELVSFFVKRFGLTLTDPNKRTEIKPVAFSELEFLARRFVVHRGIWYAPLRDDVILGMMYWVKGPLVERDQRTQQNLDAVALELGHHVTGSLSHIVHAFMRKYRTKFTLYPPDVIAIMYAHRRF</sequence>
<dbReference type="InterPro" id="IPR014759">
    <property type="entry name" value="Helicase_SF3_ssRNA_vir"/>
</dbReference>
<evidence type="ECO:0000313" key="10">
    <source>
        <dbReference type="EMBL" id="UBJ26096.1"/>
    </source>
</evidence>
<evidence type="ECO:0000256" key="1">
    <source>
        <dbReference type="ARBA" id="ARBA00022484"/>
    </source>
</evidence>
<feature type="region of interest" description="Disordered" evidence="8">
    <location>
        <begin position="155"/>
        <end position="184"/>
    </location>
</feature>
<dbReference type="InterPro" id="IPR043502">
    <property type="entry name" value="DNA/RNA_pol_sf"/>
</dbReference>
<dbReference type="Gene3D" id="3.30.70.270">
    <property type="match status" value="1"/>
</dbReference>
<feature type="compositionally biased region" description="Basic residues" evidence="8">
    <location>
        <begin position="159"/>
        <end position="169"/>
    </location>
</feature>
<dbReference type="Pfam" id="PF00680">
    <property type="entry name" value="RdRP_1"/>
    <property type="match status" value="1"/>
</dbReference>
<evidence type="ECO:0000256" key="7">
    <source>
        <dbReference type="ARBA" id="ARBA00022953"/>
    </source>
</evidence>
<keyword evidence="4" id="KW-0547">Nucleotide-binding</keyword>
<evidence type="ECO:0000256" key="4">
    <source>
        <dbReference type="ARBA" id="ARBA00022741"/>
    </source>
</evidence>
<keyword evidence="2" id="KW-0808">Transferase</keyword>
<dbReference type="GO" id="GO:0016787">
    <property type="term" value="F:hydrolase activity"/>
    <property type="evidence" value="ECO:0007669"/>
    <property type="project" value="UniProtKB-KW"/>
</dbReference>
<keyword evidence="1" id="KW-0696">RNA-directed RNA polymerase</keyword>
<dbReference type="GO" id="GO:0003968">
    <property type="term" value="F:RNA-directed RNA polymerase activity"/>
    <property type="evidence" value="ECO:0007669"/>
    <property type="project" value="UniProtKB-KW"/>
</dbReference>
<dbReference type="GO" id="GO:0003724">
    <property type="term" value="F:RNA helicase activity"/>
    <property type="evidence" value="ECO:0007669"/>
    <property type="project" value="InterPro"/>
</dbReference>
<dbReference type="PROSITE" id="PS51218">
    <property type="entry name" value="SF3_HELICASE_2"/>
    <property type="match status" value="1"/>
</dbReference>
<evidence type="ECO:0000256" key="8">
    <source>
        <dbReference type="SAM" id="MobiDB-lite"/>
    </source>
</evidence>
<protein>
    <recommendedName>
        <fullName evidence="9">SF3 helicase domain-containing protein</fullName>
    </recommendedName>
</protein>
<keyword evidence="6" id="KW-0067">ATP-binding</keyword>
<organism evidence="10">
    <name type="scientific">Red panda picorna-like virus</name>
    <dbReference type="NCBI Taxonomy" id="2864000"/>
    <lineage>
        <taxon>Viruses</taxon>
        <taxon>Riboviria</taxon>
        <taxon>Orthornavirae</taxon>
        <taxon>Pisuviricota</taxon>
        <taxon>Pisoniviricetes</taxon>
        <taxon>Picornavirales</taxon>
    </lineage>
</organism>
<dbReference type="InterPro" id="IPR000605">
    <property type="entry name" value="Helicase_SF3_ssDNA/RNA_vir"/>
</dbReference>
<name>A0A8K1M4W8_9VIRU</name>
<dbReference type="InterPro" id="IPR043128">
    <property type="entry name" value="Rev_trsase/Diguanyl_cyclase"/>
</dbReference>
<evidence type="ECO:0000256" key="6">
    <source>
        <dbReference type="ARBA" id="ARBA00022840"/>
    </source>
</evidence>
<reference evidence="10" key="1">
    <citation type="submission" date="2021-07" db="EMBL/GenBank/DDBJ databases">
        <title>Communication and adaptive evolution of viruses within giant pandas and their associated organisms in a local ecological environment.</title>
        <authorList>
            <person name="Zhao M."/>
            <person name="Liu S."/>
            <person name="Zhang W."/>
        </authorList>
    </citation>
    <scope>NUCLEOTIDE SEQUENCE</scope>
    <source>
        <strain evidence="10">Rpf112PicorV01-8</strain>
    </source>
</reference>
<keyword evidence="3" id="KW-0548">Nucleotidyltransferase</keyword>
<dbReference type="InterPro" id="IPR001205">
    <property type="entry name" value="RNA-dir_pol_C"/>
</dbReference>
<evidence type="ECO:0000256" key="5">
    <source>
        <dbReference type="ARBA" id="ARBA00022801"/>
    </source>
</evidence>
<keyword evidence="5" id="KW-0378">Hydrolase</keyword>
<dbReference type="EMBL" id="MZ556255">
    <property type="protein sequence ID" value="UBJ26096.1"/>
    <property type="molecule type" value="Genomic_RNA"/>
</dbReference>
<dbReference type="Pfam" id="PF00910">
    <property type="entry name" value="RNA_helicase"/>
    <property type="match status" value="1"/>
</dbReference>
<evidence type="ECO:0000256" key="2">
    <source>
        <dbReference type="ARBA" id="ARBA00022679"/>
    </source>
</evidence>
<dbReference type="GO" id="GO:0006351">
    <property type="term" value="P:DNA-templated transcription"/>
    <property type="evidence" value="ECO:0007669"/>
    <property type="project" value="InterPro"/>
</dbReference>
<accession>A0A8K1M4W8</accession>
<keyword evidence="7" id="KW-0693">Viral RNA replication</keyword>
<dbReference type="GO" id="GO:0005524">
    <property type="term" value="F:ATP binding"/>
    <property type="evidence" value="ECO:0007669"/>
    <property type="project" value="UniProtKB-KW"/>
</dbReference>
<evidence type="ECO:0000256" key="3">
    <source>
        <dbReference type="ARBA" id="ARBA00022695"/>
    </source>
</evidence>
<dbReference type="SUPFAM" id="SSF56672">
    <property type="entry name" value="DNA/RNA polymerases"/>
    <property type="match status" value="1"/>
</dbReference>